<sequence>MSVDDDLAYASATDLAAAVRTREISPVEIVGYFLERIEQRNPSLNAFVFLAADDAREAARRAEKAVLDGEELGPLHGVPTALKDLFDFHPGWPSTFGGIPALRENIAQHHCTYAERMKAAGAILLGKTNSPVMGFRGTCDNPLFGATRNPFDTSRNSGGSSGGSAAAVADGLLPLAEGTDGGGSIRIPASWCGVVGYKASFGRVPFVARPNAFGGISPFLFEGVIGRSVADVALGASVLTGYDPRDPFALDETVDYAGACERSLTGTRIAYSPDFGMYPVDPKVAAVTAQAAAAFREAGATVDEIDMTMPYGQQELAELWCRMMAGVEVIELFKAQGLDLLADGDLPPEYRSYVEANYRRSALEVLRDQQMRSEVYDAVQGVFGDYDLLLTPTLACLPVPNADGGATAGPTRINDVEVNPLIGWCMTYPINYTGHPAVSVPAGMAEGDLPVGLQIIGRRYDDPGVIAAAAALERVRPWRHTYARCADRSL</sequence>
<keyword evidence="4" id="KW-1185">Reference proteome</keyword>
<feature type="domain" description="Amidase" evidence="2">
    <location>
        <begin position="28"/>
        <end position="464"/>
    </location>
</feature>
<evidence type="ECO:0000259" key="2">
    <source>
        <dbReference type="Pfam" id="PF01425"/>
    </source>
</evidence>
<evidence type="ECO:0000313" key="3">
    <source>
        <dbReference type="EMBL" id="NMH95742.1"/>
    </source>
</evidence>
<dbReference type="RefSeq" id="WP_169379125.1">
    <property type="nucleotide sequence ID" value="NZ_JAAXLA010000001.1"/>
</dbReference>
<dbReference type="Gene3D" id="3.90.1300.10">
    <property type="entry name" value="Amidase signature (AS) domain"/>
    <property type="match status" value="1"/>
</dbReference>
<dbReference type="InterPro" id="IPR036928">
    <property type="entry name" value="AS_sf"/>
</dbReference>
<proteinExistence type="inferred from homology"/>
<dbReference type="SUPFAM" id="SSF75304">
    <property type="entry name" value="Amidase signature (AS) enzymes"/>
    <property type="match status" value="1"/>
</dbReference>
<dbReference type="InterPro" id="IPR000120">
    <property type="entry name" value="Amidase"/>
</dbReference>
<protein>
    <submittedName>
        <fullName evidence="3">Amidase</fullName>
    </submittedName>
</protein>
<accession>A0ABX1S5A1</accession>
<dbReference type="InterPro" id="IPR023631">
    <property type="entry name" value="Amidase_dom"/>
</dbReference>
<comment type="caution">
    <text evidence="3">The sequence shown here is derived from an EMBL/GenBank/DDBJ whole genome shotgun (WGS) entry which is preliminary data.</text>
</comment>
<dbReference type="PANTHER" id="PTHR11895:SF7">
    <property type="entry name" value="GLUTAMYL-TRNA(GLN) AMIDOTRANSFERASE SUBUNIT A, MITOCHONDRIAL"/>
    <property type="match status" value="1"/>
</dbReference>
<reference evidence="3 4" key="1">
    <citation type="submission" date="2020-04" db="EMBL/GenBank/DDBJ databases">
        <authorList>
            <person name="Klaysubun C."/>
            <person name="Duangmal K."/>
            <person name="Lipun K."/>
        </authorList>
    </citation>
    <scope>NUCLEOTIDE SEQUENCE [LARGE SCALE GENOMIC DNA]</scope>
    <source>
        <strain evidence="3 4">K10HN5</strain>
    </source>
</reference>
<dbReference type="Pfam" id="PF01425">
    <property type="entry name" value="Amidase"/>
    <property type="match status" value="1"/>
</dbReference>
<comment type="similarity">
    <text evidence="1">Belongs to the amidase family.</text>
</comment>
<organism evidence="3 4">
    <name type="scientific">Pseudonocardia acidicola</name>
    <dbReference type="NCBI Taxonomy" id="2724939"/>
    <lineage>
        <taxon>Bacteria</taxon>
        <taxon>Bacillati</taxon>
        <taxon>Actinomycetota</taxon>
        <taxon>Actinomycetes</taxon>
        <taxon>Pseudonocardiales</taxon>
        <taxon>Pseudonocardiaceae</taxon>
        <taxon>Pseudonocardia</taxon>
    </lineage>
</organism>
<gene>
    <name evidence="3" type="ORF">HF526_00145</name>
</gene>
<dbReference type="InterPro" id="IPR020556">
    <property type="entry name" value="Amidase_CS"/>
</dbReference>
<dbReference type="Proteomes" id="UP000820669">
    <property type="component" value="Unassembled WGS sequence"/>
</dbReference>
<evidence type="ECO:0000256" key="1">
    <source>
        <dbReference type="ARBA" id="ARBA00009199"/>
    </source>
</evidence>
<dbReference type="EMBL" id="JAAXLA010000001">
    <property type="protein sequence ID" value="NMH95742.1"/>
    <property type="molecule type" value="Genomic_DNA"/>
</dbReference>
<name>A0ABX1S5A1_9PSEU</name>
<dbReference type="PANTHER" id="PTHR11895">
    <property type="entry name" value="TRANSAMIDASE"/>
    <property type="match status" value="1"/>
</dbReference>
<evidence type="ECO:0000313" key="4">
    <source>
        <dbReference type="Proteomes" id="UP000820669"/>
    </source>
</evidence>
<dbReference type="PROSITE" id="PS00571">
    <property type="entry name" value="AMIDASES"/>
    <property type="match status" value="1"/>
</dbReference>